<protein>
    <submittedName>
        <fullName evidence="3">Deazaflavin-dependent oxidoreductase (Nitroreductase family)</fullName>
    </submittedName>
</protein>
<dbReference type="NCBIfam" id="TIGR00026">
    <property type="entry name" value="hi_GC_TIGR00026"/>
    <property type="match status" value="1"/>
</dbReference>
<evidence type="ECO:0000256" key="1">
    <source>
        <dbReference type="ARBA" id="ARBA00008710"/>
    </source>
</evidence>
<dbReference type="PANTHER" id="PTHR39428:SF1">
    <property type="entry name" value="F420H(2)-DEPENDENT QUINONE REDUCTASE RV1261C"/>
    <property type="match status" value="1"/>
</dbReference>
<dbReference type="Pfam" id="PF04075">
    <property type="entry name" value="F420H2_quin_red"/>
    <property type="match status" value="1"/>
</dbReference>
<sequence>MPSDRTLRMMNRVHRVAMRVTGGRIGWHIAGMAVVELTTTGRRSGEQRTTLLTAPLRMHGGYVVVASRGGDDIHPAWFHNLRAEPRVRIAVDGEAPVEAIAHIATPEERADWWPLITGRYRNYAAYQRRTKREIPLVLLTPTD</sequence>
<dbReference type="AlphaFoldDB" id="A0A2M9CHB9"/>
<dbReference type="Proteomes" id="UP000228758">
    <property type="component" value="Unassembled WGS sequence"/>
</dbReference>
<dbReference type="EMBL" id="PGFF01000001">
    <property type="protein sequence ID" value="PJJ71316.1"/>
    <property type="molecule type" value="Genomic_DNA"/>
</dbReference>
<accession>A0A2M9CHB9</accession>
<reference evidence="3 4" key="1">
    <citation type="submission" date="2017-11" db="EMBL/GenBank/DDBJ databases">
        <title>Genomic Encyclopedia of Archaeal and Bacterial Type Strains, Phase II (KMG-II): From Individual Species to Whole Genera.</title>
        <authorList>
            <person name="Goeker M."/>
        </authorList>
    </citation>
    <scope>NUCLEOTIDE SEQUENCE [LARGE SCALE GENOMIC DNA]</scope>
    <source>
        <strain evidence="3 4">DSM 27393</strain>
    </source>
</reference>
<dbReference type="GO" id="GO:0016491">
    <property type="term" value="F:oxidoreductase activity"/>
    <property type="evidence" value="ECO:0007669"/>
    <property type="project" value="InterPro"/>
</dbReference>
<dbReference type="InterPro" id="IPR004378">
    <property type="entry name" value="F420H2_quin_Rdtase"/>
</dbReference>
<dbReference type="Gene3D" id="2.30.110.10">
    <property type="entry name" value="Electron Transport, Fmn-binding Protein, Chain A"/>
    <property type="match status" value="1"/>
</dbReference>
<gene>
    <name evidence="3" type="ORF">CLV46_0859</name>
</gene>
<dbReference type="GO" id="GO:0070967">
    <property type="term" value="F:coenzyme F420 binding"/>
    <property type="evidence" value="ECO:0007669"/>
    <property type="project" value="TreeGrafter"/>
</dbReference>
<evidence type="ECO:0000313" key="3">
    <source>
        <dbReference type="EMBL" id="PJJ71316.1"/>
    </source>
</evidence>
<comment type="catalytic activity">
    <reaction evidence="2">
        <text>oxidized coenzyme F420-(gamma-L-Glu)(n) + a quinol + H(+) = reduced coenzyme F420-(gamma-L-Glu)(n) + a quinone</text>
        <dbReference type="Rhea" id="RHEA:39663"/>
        <dbReference type="Rhea" id="RHEA-COMP:12939"/>
        <dbReference type="Rhea" id="RHEA-COMP:14378"/>
        <dbReference type="ChEBI" id="CHEBI:15378"/>
        <dbReference type="ChEBI" id="CHEBI:24646"/>
        <dbReference type="ChEBI" id="CHEBI:132124"/>
        <dbReference type="ChEBI" id="CHEBI:133980"/>
        <dbReference type="ChEBI" id="CHEBI:139511"/>
    </reaction>
</comment>
<dbReference type="OrthoDB" id="8225825at2"/>
<comment type="caution">
    <text evidence="3">The sequence shown here is derived from an EMBL/GenBank/DDBJ whole genome shotgun (WGS) entry which is preliminary data.</text>
</comment>
<evidence type="ECO:0000313" key="4">
    <source>
        <dbReference type="Proteomes" id="UP000228758"/>
    </source>
</evidence>
<organism evidence="3 4">
    <name type="scientific">Diaminobutyricimonas aerilata</name>
    <dbReference type="NCBI Taxonomy" id="1162967"/>
    <lineage>
        <taxon>Bacteria</taxon>
        <taxon>Bacillati</taxon>
        <taxon>Actinomycetota</taxon>
        <taxon>Actinomycetes</taxon>
        <taxon>Micrococcales</taxon>
        <taxon>Microbacteriaceae</taxon>
        <taxon>Diaminobutyricimonas</taxon>
    </lineage>
</organism>
<name>A0A2M9CHB9_9MICO</name>
<dbReference type="RefSeq" id="WP_100363625.1">
    <property type="nucleotide sequence ID" value="NZ_PGFF01000001.1"/>
</dbReference>
<dbReference type="PANTHER" id="PTHR39428">
    <property type="entry name" value="F420H(2)-DEPENDENT QUINONE REDUCTASE RV1261C"/>
    <property type="match status" value="1"/>
</dbReference>
<dbReference type="GO" id="GO:0005886">
    <property type="term" value="C:plasma membrane"/>
    <property type="evidence" value="ECO:0007669"/>
    <property type="project" value="TreeGrafter"/>
</dbReference>
<proteinExistence type="inferred from homology"/>
<dbReference type="InterPro" id="IPR012349">
    <property type="entry name" value="Split_barrel_FMN-bd"/>
</dbReference>
<evidence type="ECO:0000256" key="2">
    <source>
        <dbReference type="ARBA" id="ARBA00049106"/>
    </source>
</evidence>
<comment type="similarity">
    <text evidence="1">Belongs to the F420H(2)-dependent quinone reductase family.</text>
</comment>
<keyword evidence="4" id="KW-1185">Reference proteome</keyword>